<dbReference type="PANTHER" id="PTHR41523:SF8">
    <property type="entry name" value="ETHYLENE RESPONSE SENSOR PROTEIN"/>
    <property type="match status" value="1"/>
</dbReference>
<dbReference type="Pfam" id="PF07536">
    <property type="entry name" value="HWE_HK"/>
    <property type="match status" value="1"/>
</dbReference>
<dbReference type="InterPro" id="IPR003018">
    <property type="entry name" value="GAF"/>
</dbReference>
<keyword evidence="14" id="KW-0843">Virulence</keyword>
<dbReference type="CDD" id="cd00130">
    <property type="entry name" value="PAS"/>
    <property type="match status" value="1"/>
</dbReference>
<gene>
    <name evidence="18" type="ORF">D6851_04870</name>
</gene>
<keyword evidence="5" id="KW-0716">Sensory transduction</keyword>
<comment type="catalytic activity">
    <reaction evidence="1">
        <text>ATP + protein L-histidine = ADP + protein N-phospho-L-histidine.</text>
        <dbReference type="EC" id="2.7.13.3"/>
    </reaction>
</comment>
<dbReference type="SMART" id="SM00086">
    <property type="entry name" value="PAC"/>
    <property type="match status" value="1"/>
</dbReference>
<dbReference type="InterPro" id="IPR035965">
    <property type="entry name" value="PAS-like_dom_sf"/>
</dbReference>
<dbReference type="InterPro" id="IPR000700">
    <property type="entry name" value="PAS-assoc_C"/>
</dbReference>
<proteinExistence type="predicted"/>
<organism evidence="18 19">
    <name type="scientific">Altericroceibacterium spongiae</name>
    <dbReference type="NCBI Taxonomy" id="2320269"/>
    <lineage>
        <taxon>Bacteria</taxon>
        <taxon>Pseudomonadati</taxon>
        <taxon>Pseudomonadota</taxon>
        <taxon>Alphaproteobacteria</taxon>
        <taxon>Sphingomonadales</taxon>
        <taxon>Erythrobacteraceae</taxon>
        <taxon>Altericroceibacterium</taxon>
    </lineage>
</organism>
<feature type="domain" description="PAC" evidence="17">
    <location>
        <begin position="229"/>
        <end position="281"/>
    </location>
</feature>
<dbReference type="SMART" id="SM00911">
    <property type="entry name" value="HWE_HK"/>
    <property type="match status" value="1"/>
</dbReference>
<keyword evidence="6" id="KW-0285">Flavoprotein</keyword>
<keyword evidence="9" id="KW-0677">Repeat</keyword>
<dbReference type="GO" id="GO:0009881">
    <property type="term" value="F:photoreceptor activity"/>
    <property type="evidence" value="ECO:0007669"/>
    <property type="project" value="UniProtKB-KW"/>
</dbReference>
<keyword evidence="11" id="KW-0418">Kinase</keyword>
<evidence type="ECO:0000256" key="4">
    <source>
        <dbReference type="ARBA" id="ARBA00022553"/>
    </source>
</evidence>
<dbReference type="Gene3D" id="3.30.565.10">
    <property type="entry name" value="Histidine kinase-like ATPase, C-terminal domain"/>
    <property type="match status" value="1"/>
</dbReference>
<evidence type="ECO:0000259" key="17">
    <source>
        <dbReference type="PROSITE" id="PS50113"/>
    </source>
</evidence>
<dbReference type="GO" id="GO:0004673">
    <property type="term" value="F:protein histidine kinase activity"/>
    <property type="evidence" value="ECO:0007669"/>
    <property type="project" value="UniProtKB-EC"/>
</dbReference>
<sequence>MHLMEMYGLEALEDDPELAQIVQFASRLCDVPIALVSLVEEERQRFIARQGLATRETPRSSSFCAHAMLLGSIMEVRDATRDERFHTNPLVTGPPNIRFYAGQPLRSPEGVPLGALCVIDSQPRPEGLTEFQREGLAVLANAVMRRLRSRRETLAARRELEYSESQFQAIADSIPAIAWSADTQGNFDYFNRRLIEFTGFGPDRTTIHPDDLPAVQEKWASSLKTGEAFQRELRLLRHDGEYRWMMARIVPVHNSRGEIIRWFGTAVDVDEIHRLSESRDLLAKELSHRIKNIFAVVAGLVSLSVRRQPEHKAFGEELIQTIRALGRAHDFVRPATDAVRDNLRGLLEELFAPYGTGDHARIRISGDEVQIGSRAVTPLALVFHELATNSAKYGALSVEEGSVELEILEQGDMVALLWREKDAPPGDFKGSTGFGSRLIDTSVAGQLGGSWDRRWEDDGLFVELHLPKTALAR</sequence>
<feature type="domain" description="PAS" evidence="16">
    <location>
        <begin position="163"/>
        <end position="203"/>
    </location>
</feature>
<dbReference type="Pfam" id="PF01590">
    <property type="entry name" value="GAF"/>
    <property type="match status" value="1"/>
</dbReference>
<evidence type="ECO:0000256" key="5">
    <source>
        <dbReference type="ARBA" id="ARBA00022606"/>
    </source>
</evidence>
<dbReference type="InterPro" id="IPR029016">
    <property type="entry name" value="GAF-like_dom_sf"/>
</dbReference>
<dbReference type="InterPro" id="IPR013655">
    <property type="entry name" value="PAS_fold_3"/>
</dbReference>
<keyword evidence="13" id="KW-0157">Chromophore</keyword>
<dbReference type="PROSITE" id="PS50113">
    <property type="entry name" value="PAC"/>
    <property type="match status" value="1"/>
</dbReference>
<dbReference type="InterPro" id="IPR001610">
    <property type="entry name" value="PAC"/>
</dbReference>
<comment type="caution">
    <text evidence="18">The sequence shown here is derived from an EMBL/GenBank/DDBJ whole genome shotgun (WGS) entry which is preliminary data.</text>
</comment>
<evidence type="ECO:0000256" key="9">
    <source>
        <dbReference type="ARBA" id="ARBA00022737"/>
    </source>
</evidence>
<keyword evidence="12" id="KW-0067">ATP-binding</keyword>
<keyword evidence="4" id="KW-0597">Phosphoprotein</keyword>
<dbReference type="GO" id="GO:0005524">
    <property type="term" value="F:ATP binding"/>
    <property type="evidence" value="ECO:0007669"/>
    <property type="project" value="UniProtKB-KW"/>
</dbReference>
<evidence type="ECO:0000256" key="10">
    <source>
        <dbReference type="ARBA" id="ARBA00022741"/>
    </source>
</evidence>
<accession>A0A420EPG0</accession>
<dbReference type="Pfam" id="PF08447">
    <property type="entry name" value="PAS_3"/>
    <property type="match status" value="1"/>
</dbReference>
<evidence type="ECO:0000256" key="12">
    <source>
        <dbReference type="ARBA" id="ARBA00022840"/>
    </source>
</evidence>
<keyword evidence="8" id="KW-0808">Transferase</keyword>
<name>A0A420EPG0_9SPHN</name>
<keyword evidence="15" id="KW-0675">Receptor</keyword>
<evidence type="ECO:0000256" key="14">
    <source>
        <dbReference type="ARBA" id="ARBA00023026"/>
    </source>
</evidence>
<dbReference type="SUPFAM" id="SSF55874">
    <property type="entry name" value="ATPase domain of HSP90 chaperone/DNA topoisomerase II/histidine kinase"/>
    <property type="match status" value="1"/>
</dbReference>
<protein>
    <recommendedName>
        <fullName evidence="2">histidine kinase</fullName>
        <ecNumber evidence="2">2.7.13.3</ecNumber>
    </recommendedName>
</protein>
<dbReference type="Gene3D" id="3.30.450.20">
    <property type="entry name" value="PAS domain"/>
    <property type="match status" value="1"/>
</dbReference>
<dbReference type="SUPFAM" id="SSF55781">
    <property type="entry name" value="GAF domain-like"/>
    <property type="match status" value="1"/>
</dbReference>
<dbReference type="Proteomes" id="UP000284395">
    <property type="component" value="Unassembled WGS sequence"/>
</dbReference>
<dbReference type="FunFam" id="3.30.450.20:FF:000099">
    <property type="entry name" value="Sensory box sensor histidine kinase"/>
    <property type="match status" value="1"/>
</dbReference>
<dbReference type="EC" id="2.7.13.3" evidence="2"/>
<evidence type="ECO:0000256" key="8">
    <source>
        <dbReference type="ARBA" id="ARBA00022679"/>
    </source>
</evidence>
<dbReference type="PROSITE" id="PS50112">
    <property type="entry name" value="PAS"/>
    <property type="match status" value="1"/>
</dbReference>
<dbReference type="InterPro" id="IPR011102">
    <property type="entry name" value="Sig_transdc_His_kinase_HWE"/>
</dbReference>
<evidence type="ECO:0000256" key="3">
    <source>
        <dbReference type="ARBA" id="ARBA00022543"/>
    </source>
</evidence>
<keyword evidence="7" id="KW-0288">FMN</keyword>
<keyword evidence="10" id="KW-0547">Nucleotide-binding</keyword>
<dbReference type="InterPro" id="IPR000014">
    <property type="entry name" value="PAS"/>
</dbReference>
<evidence type="ECO:0000259" key="16">
    <source>
        <dbReference type="PROSITE" id="PS50112"/>
    </source>
</evidence>
<reference evidence="18 19" key="1">
    <citation type="submission" date="2018-09" db="EMBL/GenBank/DDBJ databases">
        <title>Altererythrobacter spongiae sp. nov., isolated from a marine sponge.</title>
        <authorList>
            <person name="Zhuang L."/>
            <person name="Luo L."/>
        </authorList>
    </citation>
    <scope>NUCLEOTIDE SEQUENCE [LARGE SCALE GENOMIC DNA]</scope>
    <source>
        <strain evidence="18 19">HN-Y73</strain>
    </source>
</reference>
<dbReference type="PANTHER" id="PTHR41523">
    <property type="entry name" value="TWO-COMPONENT SYSTEM SENSOR PROTEIN"/>
    <property type="match status" value="1"/>
</dbReference>
<dbReference type="NCBIfam" id="TIGR00229">
    <property type="entry name" value="sensory_box"/>
    <property type="match status" value="1"/>
</dbReference>
<dbReference type="InterPro" id="IPR036890">
    <property type="entry name" value="HATPase_C_sf"/>
</dbReference>
<evidence type="ECO:0000256" key="11">
    <source>
        <dbReference type="ARBA" id="ARBA00022777"/>
    </source>
</evidence>
<evidence type="ECO:0000256" key="7">
    <source>
        <dbReference type="ARBA" id="ARBA00022643"/>
    </source>
</evidence>
<evidence type="ECO:0000256" key="13">
    <source>
        <dbReference type="ARBA" id="ARBA00022991"/>
    </source>
</evidence>
<dbReference type="SUPFAM" id="SSF55785">
    <property type="entry name" value="PYP-like sensor domain (PAS domain)"/>
    <property type="match status" value="1"/>
</dbReference>
<evidence type="ECO:0000256" key="1">
    <source>
        <dbReference type="ARBA" id="ARBA00000085"/>
    </source>
</evidence>
<keyword evidence="3" id="KW-0600">Photoreceptor protein</keyword>
<dbReference type="EMBL" id="RAPF01000002">
    <property type="protein sequence ID" value="RKF22554.1"/>
    <property type="molecule type" value="Genomic_DNA"/>
</dbReference>
<dbReference type="AlphaFoldDB" id="A0A420EPG0"/>
<dbReference type="OrthoDB" id="136506at2"/>
<evidence type="ECO:0000313" key="19">
    <source>
        <dbReference type="Proteomes" id="UP000284395"/>
    </source>
</evidence>
<evidence type="ECO:0000256" key="15">
    <source>
        <dbReference type="ARBA" id="ARBA00023170"/>
    </source>
</evidence>
<dbReference type="Gene3D" id="3.30.450.40">
    <property type="match status" value="1"/>
</dbReference>
<evidence type="ECO:0000313" key="18">
    <source>
        <dbReference type="EMBL" id="RKF22554.1"/>
    </source>
</evidence>
<evidence type="ECO:0000256" key="2">
    <source>
        <dbReference type="ARBA" id="ARBA00012438"/>
    </source>
</evidence>
<keyword evidence="19" id="KW-1185">Reference proteome</keyword>
<evidence type="ECO:0000256" key="6">
    <source>
        <dbReference type="ARBA" id="ARBA00022630"/>
    </source>
</evidence>